<keyword evidence="6" id="KW-1185">Reference proteome</keyword>
<keyword evidence="2 5" id="KW-0503">Monooxygenase</keyword>
<evidence type="ECO:0000313" key="5">
    <source>
        <dbReference type="EMBL" id="MBB3037122.1"/>
    </source>
</evidence>
<dbReference type="RefSeq" id="WP_064439011.1">
    <property type="nucleotide sequence ID" value="NZ_BDDI01000002.1"/>
</dbReference>
<protein>
    <submittedName>
        <fullName evidence="5">Putative FMN-dependent luciferase-like monooxygenase</fullName>
    </submittedName>
</protein>
<feature type="compositionally biased region" description="Polar residues" evidence="3">
    <location>
        <begin position="373"/>
        <end position="382"/>
    </location>
</feature>
<feature type="domain" description="Luciferase-like" evidence="4">
    <location>
        <begin position="1"/>
        <end position="294"/>
    </location>
</feature>
<dbReference type="InterPro" id="IPR023934">
    <property type="entry name" value="LLM_FMN-dep_put"/>
</dbReference>
<dbReference type="InterPro" id="IPR011251">
    <property type="entry name" value="Luciferase-like_dom"/>
</dbReference>
<proteinExistence type="predicted"/>
<dbReference type="GO" id="GO:0016705">
    <property type="term" value="F:oxidoreductase activity, acting on paired donors, with incorporation or reduction of molecular oxygen"/>
    <property type="evidence" value="ECO:0007669"/>
    <property type="project" value="InterPro"/>
</dbReference>
<evidence type="ECO:0000313" key="6">
    <source>
        <dbReference type="Proteomes" id="UP000567922"/>
    </source>
</evidence>
<dbReference type="Proteomes" id="UP000567922">
    <property type="component" value="Unassembled WGS sequence"/>
</dbReference>
<dbReference type="PANTHER" id="PTHR30137">
    <property type="entry name" value="LUCIFERASE-LIKE MONOOXYGENASE"/>
    <property type="match status" value="1"/>
</dbReference>
<keyword evidence="1" id="KW-0560">Oxidoreductase</keyword>
<dbReference type="InterPro" id="IPR050766">
    <property type="entry name" value="Bact_Lucif_Oxidored"/>
</dbReference>
<dbReference type="EMBL" id="JACHWS010000001">
    <property type="protein sequence ID" value="MBB3037122.1"/>
    <property type="molecule type" value="Genomic_DNA"/>
</dbReference>
<dbReference type="SUPFAM" id="SSF51679">
    <property type="entry name" value="Bacterial luciferase-like"/>
    <property type="match status" value="1"/>
</dbReference>
<reference evidence="5 6" key="1">
    <citation type="submission" date="2020-08" db="EMBL/GenBank/DDBJ databases">
        <title>Sequencing the genomes of 1000 actinobacteria strains.</title>
        <authorList>
            <person name="Klenk H.-P."/>
        </authorList>
    </citation>
    <scope>NUCLEOTIDE SEQUENCE [LARGE SCALE GENOMIC DNA]</scope>
    <source>
        <strain evidence="5 6">DSM 45258</strain>
    </source>
</reference>
<evidence type="ECO:0000256" key="1">
    <source>
        <dbReference type="ARBA" id="ARBA00023002"/>
    </source>
</evidence>
<dbReference type="NCBIfam" id="TIGR04036">
    <property type="entry name" value="LLM_CE1758_fam"/>
    <property type="match status" value="1"/>
</dbReference>
<dbReference type="Gene3D" id="3.20.20.30">
    <property type="entry name" value="Luciferase-like domain"/>
    <property type="match status" value="1"/>
</dbReference>
<feature type="region of interest" description="Disordered" evidence="3">
    <location>
        <begin position="338"/>
        <end position="391"/>
    </location>
</feature>
<organism evidence="5 6">
    <name type="scientific">Hoyosella altamirensis</name>
    <dbReference type="NCBI Taxonomy" id="616997"/>
    <lineage>
        <taxon>Bacteria</taxon>
        <taxon>Bacillati</taxon>
        <taxon>Actinomycetota</taxon>
        <taxon>Actinomycetes</taxon>
        <taxon>Mycobacteriales</taxon>
        <taxon>Hoyosellaceae</taxon>
        <taxon>Hoyosella</taxon>
    </lineage>
</organism>
<dbReference type="InterPro" id="IPR036661">
    <property type="entry name" value="Luciferase-like_sf"/>
</dbReference>
<dbReference type="AlphaFoldDB" id="A0A839RJW2"/>
<dbReference type="GO" id="GO:0005829">
    <property type="term" value="C:cytosol"/>
    <property type="evidence" value="ECO:0007669"/>
    <property type="project" value="TreeGrafter"/>
</dbReference>
<dbReference type="Pfam" id="PF00296">
    <property type="entry name" value="Bac_luciferase"/>
    <property type="match status" value="1"/>
</dbReference>
<dbReference type="PANTHER" id="PTHR30137:SF8">
    <property type="entry name" value="BLR5498 PROTEIN"/>
    <property type="match status" value="1"/>
</dbReference>
<comment type="caution">
    <text evidence="5">The sequence shown here is derived from an EMBL/GenBank/DDBJ whole genome shotgun (WGS) entry which is preliminary data.</text>
</comment>
<evidence type="ECO:0000256" key="3">
    <source>
        <dbReference type="SAM" id="MobiDB-lite"/>
    </source>
</evidence>
<sequence length="391" mass="43758">MQFGIFSVSDITRNPVSGTTPSEAERIDAVVRIAQKAEEVGLDVFAIGEHHNPPFFSSSPTTLLAHIAALTQRLIVTTATTLITTNDPVKIAEDYAMLQHLSKGRMDLMLGRGNTAPVYPWFGQDIRQGLQLALENYNLLHRLWREDVVDWEGNFRAPLQGFTSTPRPLDDVPPFVWHGSIRTPEIAEQAAYYGNGFFANHIFWPTSHSKRLIDFYRQRFEHYGHGTAKQAIVGLGGQAFIAKKSQDAWKEFRPYFNEAPVYGHGPTMEEFAEMTPLSVGSPQEVIDKTLTFHDEIGDYQRQLFLIDHAGLPLNVVLDQLELLGGEVVPVLRKELAARRDPESADAPTHSRRVTAKYGDRPARQPRPNANRGDNLTGTSPYQDSRDIKAGS</sequence>
<evidence type="ECO:0000259" key="4">
    <source>
        <dbReference type="Pfam" id="PF00296"/>
    </source>
</evidence>
<evidence type="ECO:0000256" key="2">
    <source>
        <dbReference type="ARBA" id="ARBA00023033"/>
    </source>
</evidence>
<dbReference type="OrthoDB" id="9776438at2"/>
<gene>
    <name evidence="5" type="ORF">FHU29_001556</name>
</gene>
<name>A0A839RJW2_9ACTN</name>
<accession>A0A839RJW2</accession>
<dbReference type="GO" id="GO:0004497">
    <property type="term" value="F:monooxygenase activity"/>
    <property type="evidence" value="ECO:0007669"/>
    <property type="project" value="UniProtKB-KW"/>
</dbReference>